<evidence type="ECO:0000313" key="2">
    <source>
        <dbReference type="Proteomes" id="UP000304953"/>
    </source>
</evidence>
<organism evidence="1 2">
    <name type="scientific">Petralouisia muris</name>
    <dbReference type="NCBI Taxonomy" id="3032872"/>
    <lineage>
        <taxon>Bacteria</taxon>
        <taxon>Bacillati</taxon>
        <taxon>Bacillota</taxon>
        <taxon>Clostridia</taxon>
        <taxon>Lachnospirales</taxon>
        <taxon>Lachnospiraceae</taxon>
        <taxon>Petralouisia</taxon>
    </lineage>
</organism>
<dbReference type="EMBL" id="SRYA01000016">
    <property type="protein sequence ID" value="TGY96443.1"/>
    <property type="molecule type" value="Genomic_DNA"/>
</dbReference>
<keyword evidence="1" id="KW-0808">Transferase</keyword>
<keyword evidence="2" id="KW-1185">Reference proteome</keyword>
<evidence type="ECO:0000313" key="1">
    <source>
        <dbReference type="EMBL" id="TGY96443.1"/>
    </source>
</evidence>
<name>A0AC61RWR5_9FIRM</name>
<accession>A0AC61RWR5</accession>
<reference evidence="1" key="1">
    <citation type="submission" date="2019-04" db="EMBL/GenBank/DDBJ databases">
        <title>Microbes associate with the intestines of laboratory mice.</title>
        <authorList>
            <person name="Navarre W."/>
            <person name="Wong E."/>
            <person name="Huang K."/>
            <person name="Tropini C."/>
            <person name="Ng K."/>
            <person name="Yu B."/>
        </authorList>
    </citation>
    <scope>NUCLEOTIDE SEQUENCE</scope>
    <source>
        <strain evidence="1">NM01_1-7b</strain>
    </source>
</reference>
<dbReference type="Proteomes" id="UP000304953">
    <property type="component" value="Unassembled WGS sequence"/>
</dbReference>
<sequence>MPKPLEGIRIVDLSYHVAGPATTGILADWGADVIKVEPPFGEPGRPTGLSIGMRADDGCNPYFGIDNTNKRDISINLKTEAGKELLDEILGKSQAMVTNFRPEALKRMGLDYEIISKKHPHLVYGSVTGYGEKGPDKDAPGYDIVAFWARSGAMLDMVDASNVMPINPVWAFGDSATACSLAGGVAAGIIQQMRTGKGCKVFTSLYAQALYNCSSAISSVQFGDKYPRTRLRPATAMSNAYQCKDGTWINISLYEEPRFPEFLEKIAARPDLAANSEYNNVAGAKRNTEELVQIISAEVGKYTGDEMERKLKENDFAYSIIHHIPDTIHDMQALENGYISEYTHRDGTKTMMVNPPVKFDTTETSFRYDYPLCGEHTDEILKELGVGQERIDKLKEIGAVYQRELGSALA</sequence>
<comment type="caution">
    <text evidence="1">The sequence shown here is derived from an EMBL/GenBank/DDBJ whole genome shotgun (WGS) entry which is preliminary data.</text>
</comment>
<proteinExistence type="predicted"/>
<gene>
    <name evidence="1" type="ORF">E5329_09580</name>
</gene>
<protein>
    <submittedName>
        <fullName evidence="1">CoA transferase</fullName>
    </submittedName>
</protein>